<gene>
    <name evidence="4" type="ORF">DEJ48_27990</name>
</gene>
<feature type="transmembrane region" description="Helical" evidence="3">
    <location>
        <begin position="47"/>
        <end position="73"/>
    </location>
</feature>
<keyword evidence="3" id="KW-0812">Transmembrane</keyword>
<dbReference type="Proteomes" id="UP000322927">
    <property type="component" value="Chromosome"/>
</dbReference>
<dbReference type="AlphaFoldDB" id="A0A5P2C7N8"/>
<reference evidence="4 5" key="1">
    <citation type="submission" date="2018-05" db="EMBL/GenBank/DDBJ databases">
        <title>Streptomyces venezuelae.</title>
        <authorList>
            <person name="Kim W."/>
            <person name="Lee N."/>
            <person name="Cho B.-K."/>
        </authorList>
    </citation>
    <scope>NUCLEOTIDE SEQUENCE [LARGE SCALE GENOMIC DNA]</scope>
    <source>
        <strain evidence="4 5">ATCC 14584</strain>
    </source>
</reference>
<evidence type="ECO:0000256" key="1">
    <source>
        <dbReference type="ARBA" id="ARBA00022729"/>
    </source>
</evidence>
<evidence type="ECO:0008006" key="6">
    <source>
        <dbReference type="Google" id="ProtNLM"/>
    </source>
</evidence>
<evidence type="ECO:0000313" key="5">
    <source>
        <dbReference type="Proteomes" id="UP000322927"/>
    </source>
</evidence>
<feature type="transmembrane region" description="Helical" evidence="3">
    <location>
        <begin position="14"/>
        <end position="35"/>
    </location>
</feature>
<proteinExistence type="predicted"/>
<dbReference type="InterPro" id="IPR029050">
    <property type="entry name" value="Immunoprotect_excell_Ig-like"/>
</dbReference>
<name>A0A5P2C7N8_STRVZ</name>
<evidence type="ECO:0000256" key="2">
    <source>
        <dbReference type="SAM" id="MobiDB-lite"/>
    </source>
</evidence>
<keyword evidence="3" id="KW-0472">Membrane</keyword>
<protein>
    <recommendedName>
        <fullName evidence="6">DUF4352 domain-containing protein</fullName>
    </recommendedName>
</protein>
<organism evidence="4 5">
    <name type="scientific">Streptomyces venezuelae</name>
    <dbReference type="NCBI Taxonomy" id="54571"/>
    <lineage>
        <taxon>Bacteria</taxon>
        <taxon>Bacillati</taxon>
        <taxon>Actinomycetota</taxon>
        <taxon>Actinomycetes</taxon>
        <taxon>Kitasatosporales</taxon>
        <taxon>Streptomycetaceae</taxon>
        <taxon>Streptomyces</taxon>
    </lineage>
</organism>
<evidence type="ECO:0000256" key="3">
    <source>
        <dbReference type="SAM" id="Phobius"/>
    </source>
</evidence>
<sequence length="234" mass="23916">MLGIIGVLCGLVPLLFWAAGILAVLALVFGCVGIGRARGGQADNKAVAIWGTSLGVVAAILAVVGLAITITVVNDTVDDLHSTGGKKEPAVAKESPAGETSRSGALRFGEAFAYDDGVRVTVSRPVSYQPGAYAAGHAAGNKALTVKITVVNGSGESVDLSLTTVTFKDADGAEAEKVYDGDLPRELAGHLEPGEQAVATYAVSLPRDAARTLDVQVEPGFLHYKSATWSGTAP</sequence>
<feature type="region of interest" description="Disordered" evidence="2">
    <location>
        <begin position="81"/>
        <end position="102"/>
    </location>
</feature>
<keyword evidence="1" id="KW-0732">Signal</keyword>
<accession>A0A5P2C7N8</accession>
<feature type="compositionally biased region" description="Basic and acidic residues" evidence="2">
    <location>
        <begin position="81"/>
        <end position="91"/>
    </location>
</feature>
<evidence type="ECO:0000313" key="4">
    <source>
        <dbReference type="EMBL" id="QES36729.1"/>
    </source>
</evidence>
<dbReference type="EMBL" id="CP029192">
    <property type="protein sequence ID" value="QES36729.1"/>
    <property type="molecule type" value="Genomic_DNA"/>
</dbReference>
<keyword evidence="3" id="KW-1133">Transmembrane helix</keyword>
<dbReference type="Gene3D" id="2.60.40.1240">
    <property type="match status" value="1"/>
</dbReference>